<sequence>MEKKKTFVCRATNSFRLEANPFLDICTQVSAFEISTSLIWRRGPTDRDWTTMGSRPCLAGEWPRRSSQPQGEAGLLVSPVLTPLWSFYQTQHADVQTATRCVHPWGQVLAPWSDSGSPPLVSSSPPNLPWAQA</sequence>
<feature type="compositionally biased region" description="Low complexity" evidence="1">
    <location>
        <begin position="114"/>
        <end position="125"/>
    </location>
</feature>
<keyword evidence="3" id="KW-1185">Reference proteome</keyword>
<dbReference type="Proteomes" id="UP001283361">
    <property type="component" value="Unassembled WGS sequence"/>
</dbReference>
<accession>A0AAE1AF34</accession>
<gene>
    <name evidence="2" type="ORF">RRG08_048651</name>
</gene>
<evidence type="ECO:0000313" key="3">
    <source>
        <dbReference type="Proteomes" id="UP001283361"/>
    </source>
</evidence>
<evidence type="ECO:0000256" key="1">
    <source>
        <dbReference type="SAM" id="MobiDB-lite"/>
    </source>
</evidence>
<feature type="region of interest" description="Disordered" evidence="1">
    <location>
        <begin position="114"/>
        <end position="133"/>
    </location>
</feature>
<protein>
    <submittedName>
        <fullName evidence="2">Uncharacterized protein</fullName>
    </submittedName>
</protein>
<dbReference type="AlphaFoldDB" id="A0AAE1AF34"/>
<reference evidence="2" key="1">
    <citation type="journal article" date="2023" name="G3 (Bethesda)">
        <title>A reference genome for the long-term kleptoplast-retaining sea slug Elysia crispata morphotype clarki.</title>
        <authorList>
            <person name="Eastman K.E."/>
            <person name="Pendleton A.L."/>
            <person name="Shaikh M.A."/>
            <person name="Suttiyut T."/>
            <person name="Ogas R."/>
            <person name="Tomko P."/>
            <person name="Gavelis G."/>
            <person name="Widhalm J.R."/>
            <person name="Wisecaver J.H."/>
        </authorList>
    </citation>
    <scope>NUCLEOTIDE SEQUENCE</scope>
    <source>
        <strain evidence="2">ECLA1</strain>
    </source>
</reference>
<comment type="caution">
    <text evidence="2">The sequence shown here is derived from an EMBL/GenBank/DDBJ whole genome shotgun (WGS) entry which is preliminary data.</text>
</comment>
<evidence type="ECO:0000313" key="2">
    <source>
        <dbReference type="EMBL" id="KAK3785517.1"/>
    </source>
</evidence>
<dbReference type="EMBL" id="JAWDGP010002127">
    <property type="protein sequence ID" value="KAK3785517.1"/>
    <property type="molecule type" value="Genomic_DNA"/>
</dbReference>
<organism evidence="2 3">
    <name type="scientific">Elysia crispata</name>
    <name type="common">lettuce slug</name>
    <dbReference type="NCBI Taxonomy" id="231223"/>
    <lineage>
        <taxon>Eukaryota</taxon>
        <taxon>Metazoa</taxon>
        <taxon>Spiralia</taxon>
        <taxon>Lophotrochozoa</taxon>
        <taxon>Mollusca</taxon>
        <taxon>Gastropoda</taxon>
        <taxon>Heterobranchia</taxon>
        <taxon>Euthyneura</taxon>
        <taxon>Panpulmonata</taxon>
        <taxon>Sacoglossa</taxon>
        <taxon>Placobranchoidea</taxon>
        <taxon>Plakobranchidae</taxon>
        <taxon>Elysia</taxon>
    </lineage>
</organism>
<name>A0AAE1AF34_9GAST</name>
<proteinExistence type="predicted"/>